<reference evidence="2" key="1">
    <citation type="submission" date="2022-11" db="UniProtKB">
        <authorList>
            <consortium name="WormBaseParasite"/>
        </authorList>
    </citation>
    <scope>IDENTIFICATION</scope>
</reference>
<evidence type="ECO:0000313" key="2">
    <source>
        <dbReference type="WBParaSite" id="nRc.2.0.1.t16432-RA"/>
    </source>
</evidence>
<proteinExistence type="predicted"/>
<sequence>MLIDDLITVISEVQPFASTPMALHSMVYAMAIKNLTHLKNRIQSCWKKLPQPSITLAIDQFCITMRLFVAEEGPPEETRLLMCQLFPSVTVAGFGREIGVAFLLSLNQCSVLFVSRQTLVLYLTLSHPQDSLTNN</sequence>
<name>A0A915IR01_ROMCU</name>
<dbReference type="WBParaSite" id="nRc.2.0.1.t16432-RA">
    <property type="protein sequence ID" value="nRc.2.0.1.t16432-RA"/>
    <property type="gene ID" value="nRc.2.0.1.g16432"/>
</dbReference>
<protein>
    <submittedName>
        <fullName evidence="2">Uncharacterized protein</fullName>
    </submittedName>
</protein>
<keyword evidence="1" id="KW-1185">Reference proteome</keyword>
<dbReference type="AlphaFoldDB" id="A0A915IR01"/>
<dbReference type="Proteomes" id="UP000887565">
    <property type="component" value="Unplaced"/>
</dbReference>
<evidence type="ECO:0000313" key="1">
    <source>
        <dbReference type="Proteomes" id="UP000887565"/>
    </source>
</evidence>
<organism evidence="1 2">
    <name type="scientific">Romanomermis culicivorax</name>
    <name type="common">Nematode worm</name>
    <dbReference type="NCBI Taxonomy" id="13658"/>
    <lineage>
        <taxon>Eukaryota</taxon>
        <taxon>Metazoa</taxon>
        <taxon>Ecdysozoa</taxon>
        <taxon>Nematoda</taxon>
        <taxon>Enoplea</taxon>
        <taxon>Dorylaimia</taxon>
        <taxon>Mermithida</taxon>
        <taxon>Mermithoidea</taxon>
        <taxon>Mermithidae</taxon>
        <taxon>Romanomermis</taxon>
    </lineage>
</organism>
<accession>A0A915IR01</accession>